<dbReference type="InterPro" id="IPR011992">
    <property type="entry name" value="EF-hand-dom_pair"/>
</dbReference>
<dbReference type="STRING" id="154981.AKJ29_16485"/>
<evidence type="ECO:0000256" key="1">
    <source>
        <dbReference type="SAM" id="SignalP"/>
    </source>
</evidence>
<dbReference type="PROSITE" id="PS50222">
    <property type="entry name" value="EF_HAND_2"/>
    <property type="match status" value="2"/>
</dbReference>
<feature type="chain" id="PRO_5006140600" description="EF-hand domain-containing protein" evidence="1">
    <location>
        <begin position="24"/>
        <end position="148"/>
    </location>
</feature>
<keyword evidence="1" id="KW-0732">Signal</keyword>
<dbReference type="AlphaFoldDB" id="A0A0P7JS32"/>
<evidence type="ECO:0000313" key="4">
    <source>
        <dbReference type="Proteomes" id="UP000050471"/>
    </source>
</evidence>
<feature type="signal peptide" evidence="1">
    <location>
        <begin position="1"/>
        <end position="23"/>
    </location>
</feature>
<dbReference type="EMBL" id="LKBA01000004">
    <property type="protein sequence ID" value="KPN64233.1"/>
    <property type="molecule type" value="Genomic_DNA"/>
</dbReference>
<dbReference type="Gene3D" id="1.10.238.10">
    <property type="entry name" value="EF-hand"/>
    <property type="match status" value="2"/>
</dbReference>
<sequence length="148" mass="16210">MRHFLLLPPTLAIISLTTGAAMAEPSAMVRHFFDQYDTDGSQSVSLNELASVRTADFLKFDMDGDRVLAADEFARLTLAHAAQEATPEISALGDKPHRILASLSWEESDLDGDGLVSKAEYQGNSALWFKRVDTDLDGSITAHELDAW</sequence>
<dbReference type="Proteomes" id="UP000050471">
    <property type="component" value="Unassembled WGS sequence"/>
</dbReference>
<feature type="domain" description="EF-hand" evidence="2">
    <location>
        <begin position="24"/>
        <end position="59"/>
    </location>
</feature>
<gene>
    <name evidence="3" type="ORF">AKJ29_16485</name>
</gene>
<accession>A0A0P7JS32</accession>
<dbReference type="SUPFAM" id="SSF47473">
    <property type="entry name" value="EF-hand"/>
    <property type="match status" value="1"/>
</dbReference>
<dbReference type="InterPro" id="IPR002048">
    <property type="entry name" value="EF_hand_dom"/>
</dbReference>
<comment type="caution">
    <text evidence="3">The sequence shown here is derived from an EMBL/GenBank/DDBJ whole genome shotgun (WGS) entry which is preliminary data.</text>
</comment>
<protein>
    <recommendedName>
        <fullName evidence="2">EF-hand domain-containing protein</fullName>
    </recommendedName>
</protein>
<dbReference type="GO" id="GO:0005509">
    <property type="term" value="F:calcium ion binding"/>
    <property type="evidence" value="ECO:0007669"/>
    <property type="project" value="InterPro"/>
</dbReference>
<evidence type="ECO:0000259" key="2">
    <source>
        <dbReference type="PROSITE" id="PS50222"/>
    </source>
</evidence>
<dbReference type="RefSeq" id="WP_055188278.1">
    <property type="nucleotide sequence ID" value="NZ_FPBS01000001.1"/>
</dbReference>
<evidence type="ECO:0000313" key="3">
    <source>
        <dbReference type="EMBL" id="KPN64233.1"/>
    </source>
</evidence>
<reference evidence="3 4" key="1">
    <citation type="submission" date="2015-09" db="EMBL/GenBank/DDBJ databases">
        <title>Draft genome sequence of Aliiroseovarius crassostreae CV919-312TSm, the causative agent of Roseovarius Oyster Disease (formerly Juvenile Oyster Disease).</title>
        <authorList>
            <person name="Kessner L."/>
            <person name="Spinard E."/>
            <person name="Nelson D."/>
        </authorList>
    </citation>
    <scope>NUCLEOTIDE SEQUENCE [LARGE SCALE GENOMIC DNA]</scope>
    <source>
        <strain evidence="3 4">CV919-312</strain>
    </source>
</reference>
<name>A0A0P7JS32_9RHOB</name>
<keyword evidence="4" id="KW-1185">Reference proteome</keyword>
<dbReference type="PROSITE" id="PS00018">
    <property type="entry name" value="EF_HAND_1"/>
    <property type="match status" value="2"/>
</dbReference>
<dbReference type="Pfam" id="PF13202">
    <property type="entry name" value="EF-hand_5"/>
    <property type="match status" value="2"/>
</dbReference>
<feature type="domain" description="EF-hand" evidence="2">
    <location>
        <begin position="129"/>
        <end position="148"/>
    </location>
</feature>
<proteinExistence type="predicted"/>
<organism evidence="3 4">
    <name type="scientific">Aliiroseovarius crassostreae</name>
    <dbReference type="NCBI Taxonomy" id="154981"/>
    <lineage>
        <taxon>Bacteria</taxon>
        <taxon>Pseudomonadati</taxon>
        <taxon>Pseudomonadota</taxon>
        <taxon>Alphaproteobacteria</taxon>
        <taxon>Rhodobacterales</taxon>
        <taxon>Paracoccaceae</taxon>
        <taxon>Aliiroseovarius</taxon>
    </lineage>
</organism>
<dbReference type="InterPro" id="IPR018247">
    <property type="entry name" value="EF_Hand_1_Ca_BS"/>
</dbReference>